<dbReference type="InterPro" id="IPR011055">
    <property type="entry name" value="Dup_hybrid_motif"/>
</dbReference>
<name>A0A1H9I480_9RHOB</name>
<feature type="domain" description="M23ase beta-sheet core" evidence="2">
    <location>
        <begin position="61"/>
        <end position="179"/>
    </location>
</feature>
<accession>A0A1H9I480</accession>
<dbReference type="STRING" id="657014.SAMN04488092_11135"/>
<reference evidence="3 4" key="1">
    <citation type="submission" date="2016-10" db="EMBL/GenBank/DDBJ databases">
        <authorList>
            <person name="de Groot N.N."/>
        </authorList>
    </citation>
    <scope>NUCLEOTIDE SEQUENCE [LARGE SCALE GENOMIC DNA]</scope>
    <source>
        <strain evidence="3 4">DSM 22007</strain>
    </source>
</reference>
<dbReference type="CDD" id="cd12797">
    <property type="entry name" value="M23_peptidase"/>
    <property type="match status" value="1"/>
</dbReference>
<sequence length="321" mass="33909">MFRSGFAVVLSLVTPAVAGEFQLSLPIDCTLGESCFIQQFVDHDPTAAAHDYTCGPLSYEGHKGTDFGLLSLASMEAGVNVLASADGIVVGLRDGMQDTGLTPQTEAAISGKDCGNGVVLGHGDGWQTQYCHMKQGSVQVHKGQRIRRGEVLGQVGLSGRTQFPHVHLSVRKDGAVVDPFAPDSAATCQPQVGPGLWQSAPEYHAGGVLNIGFSTDIPSYQAVKAGSAEQTNFSTNSPAIVLWVYAFGSQEGDELHLLVTGPSGPVIDKTALLDKAQAQYFRAAGRRKPTAGWPTGSYHATATLLRDGAEIDQMERSVVLK</sequence>
<dbReference type="EMBL" id="FOEP01000011">
    <property type="protein sequence ID" value="SEQ69347.1"/>
    <property type="molecule type" value="Genomic_DNA"/>
</dbReference>
<keyword evidence="1" id="KW-0732">Signal</keyword>
<dbReference type="PANTHER" id="PTHR21666">
    <property type="entry name" value="PEPTIDASE-RELATED"/>
    <property type="match status" value="1"/>
</dbReference>
<feature type="signal peptide" evidence="1">
    <location>
        <begin position="1"/>
        <end position="18"/>
    </location>
</feature>
<dbReference type="Proteomes" id="UP000198634">
    <property type="component" value="Unassembled WGS sequence"/>
</dbReference>
<gene>
    <name evidence="3" type="ORF">SAMN04488092_11135</name>
</gene>
<feature type="chain" id="PRO_5009300973" evidence="1">
    <location>
        <begin position="19"/>
        <end position="321"/>
    </location>
</feature>
<protein>
    <submittedName>
        <fullName evidence="3">Peptidase family M23</fullName>
    </submittedName>
</protein>
<dbReference type="AlphaFoldDB" id="A0A1H9I480"/>
<dbReference type="InterPro" id="IPR016047">
    <property type="entry name" value="M23ase_b-sheet_dom"/>
</dbReference>
<dbReference type="SUPFAM" id="SSF51261">
    <property type="entry name" value="Duplicated hybrid motif"/>
    <property type="match status" value="1"/>
</dbReference>
<dbReference type="Gene3D" id="2.70.70.10">
    <property type="entry name" value="Glucose Permease (Domain IIA)"/>
    <property type="match status" value="1"/>
</dbReference>
<dbReference type="Pfam" id="PF01551">
    <property type="entry name" value="Peptidase_M23"/>
    <property type="match status" value="1"/>
</dbReference>
<evidence type="ECO:0000259" key="2">
    <source>
        <dbReference type="Pfam" id="PF01551"/>
    </source>
</evidence>
<evidence type="ECO:0000313" key="4">
    <source>
        <dbReference type="Proteomes" id="UP000198634"/>
    </source>
</evidence>
<keyword evidence="4" id="KW-1185">Reference proteome</keyword>
<organism evidence="3 4">
    <name type="scientific">Thalassovita taeanensis</name>
    <dbReference type="NCBI Taxonomy" id="657014"/>
    <lineage>
        <taxon>Bacteria</taxon>
        <taxon>Pseudomonadati</taxon>
        <taxon>Pseudomonadota</taxon>
        <taxon>Alphaproteobacteria</taxon>
        <taxon>Rhodobacterales</taxon>
        <taxon>Roseobacteraceae</taxon>
        <taxon>Thalassovita</taxon>
    </lineage>
</organism>
<dbReference type="PANTHER" id="PTHR21666:SF270">
    <property type="entry name" value="MUREIN HYDROLASE ACTIVATOR ENVC"/>
    <property type="match status" value="1"/>
</dbReference>
<proteinExistence type="predicted"/>
<dbReference type="InterPro" id="IPR050570">
    <property type="entry name" value="Cell_wall_metabolism_enzyme"/>
</dbReference>
<evidence type="ECO:0000313" key="3">
    <source>
        <dbReference type="EMBL" id="SEQ69347.1"/>
    </source>
</evidence>
<dbReference type="RefSeq" id="WP_175545333.1">
    <property type="nucleotide sequence ID" value="NZ_FOEP01000011.1"/>
</dbReference>
<dbReference type="GO" id="GO:0004222">
    <property type="term" value="F:metalloendopeptidase activity"/>
    <property type="evidence" value="ECO:0007669"/>
    <property type="project" value="TreeGrafter"/>
</dbReference>
<evidence type="ECO:0000256" key="1">
    <source>
        <dbReference type="SAM" id="SignalP"/>
    </source>
</evidence>